<feature type="repeat" description="TPR" evidence="1">
    <location>
        <begin position="131"/>
        <end position="164"/>
    </location>
</feature>
<dbReference type="Proteomes" id="UP000694871">
    <property type="component" value="Unplaced"/>
</dbReference>
<feature type="repeat" description="TPR" evidence="1">
    <location>
        <begin position="402"/>
        <end position="435"/>
    </location>
</feature>
<dbReference type="InterPro" id="IPR011990">
    <property type="entry name" value="TPR-like_helical_dom_sf"/>
</dbReference>
<dbReference type="InterPro" id="IPR019734">
    <property type="entry name" value="TPR_rpt"/>
</dbReference>
<evidence type="ECO:0000256" key="1">
    <source>
        <dbReference type="PROSITE-ProRule" id="PRU00339"/>
    </source>
</evidence>
<protein>
    <submittedName>
        <fullName evidence="4">Tetratricopeptide repeat protein 16</fullName>
    </submittedName>
</protein>
<feature type="repeat" description="TPR" evidence="1">
    <location>
        <begin position="361"/>
        <end position="394"/>
    </location>
</feature>
<keyword evidence="3" id="KW-1185">Reference proteome</keyword>
<dbReference type="PANTHER" id="PTHR45153">
    <property type="entry name" value="TETRATRICOPEPTIDE REPEAT PROTEIN 16"/>
    <property type="match status" value="1"/>
</dbReference>
<evidence type="ECO:0000313" key="4">
    <source>
        <dbReference type="RefSeq" id="XP_015265888.1"/>
    </source>
</evidence>
<dbReference type="Pfam" id="PF13432">
    <property type="entry name" value="TPR_16"/>
    <property type="match status" value="1"/>
</dbReference>
<dbReference type="GeneID" id="107109723"/>
<feature type="compositionally biased region" description="Basic and acidic residues" evidence="2">
    <location>
        <begin position="546"/>
        <end position="565"/>
    </location>
</feature>
<sequence>MATIRLEFFPTAVTEEKLQEAREKSLRRIFGTTQTLRCIKSPRKWGTLQNILQERVAEHCQEGHKFFSQGEWEKAITCYTKAWNLDPKKVELYEQKAEAFLQLCDFQSASLHLRKAYCMTPAKDECLARLAFILYLQGQSLYEQQVYLDALESFTHASELQPQKTLYRRRSIACLAALKRYNECLQMVNEEVVRDQTNADLFVLRARLYEYFGKPTPCFYNVQEALAIDPGHTEAQLLLEKLRKKAQKNKAQAVSKALKGNLQGALLKINRAIENIPLDADYFLFRGSILRRLKDFSAAIDDYLKAVEIGKAEEGSQASAEAWAQVLLTYNDFAVHCYTKGFYEEAVLLLNKAIKGEKKAKGLYINRGDCFLKLGELNFAIADYQQALEVGPIDAGLQKRISWLYNEMGLQEFRKRRYPEAEAYFSRAIEHNPLELQHYLHRCKTRMFLQEAMGAKEDIATALLLNPTSEEVSLSLRAFLSTLPDTGVSHTLANSLFVGEDIQTIIQSKVADLAKALLEQRLEARPKYEAPPAPESCLRFRLAADQPKEESSRKEEGLLENPAGDRHHLEAKRLYQRQLACWKKANRVNEELNDVREKVSLESQRARLDPNPKLPEKECSDAPYHWKKFSQGIARF</sequence>
<dbReference type="SMART" id="SM00028">
    <property type="entry name" value="TPR"/>
    <property type="match status" value="7"/>
</dbReference>
<reference evidence="4" key="1">
    <citation type="submission" date="2025-08" db="UniProtKB">
        <authorList>
            <consortium name="RefSeq"/>
        </authorList>
    </citation>
    <scope>IDENTIFICATION</scope>
</reference>
<dbReference type="RefSeq" id="XP_015265888.1">
    <property type="nucleotide sequence ID" value="XM_015410402.1"/>
</dbReference>
<dbReference type="Pfam" id="PF13181">
    <property type="entry name" value="TPR_8"/>
    <property type="match status" value="1"/>
</dbReference>
<gene>
    <name evidence="4" type="primary">TTC16</name>
</gene>
<accession>A0ABM1JWQ1</accession>
<keyword evidence="1" id="KW-0802">TPR repeat</keyword>
<dbReference type="Gene3D" id="1.25.40.10">
    <property type="entry name" value="Tetratricopeptide repeat domain"/>
    <property type="match status" value="5"/>
</dbReference>
<feature type="repeat" description="TPR" evidence="1">
    <location>
        <begin position="56"/>
        <end position="89"/>
    </location>
</feature>
<organism evidence="3 4">
    <name type="scientific">Gekko japonicus</name>
    <name type="common">Schlegel's Japanese gecko</name>
    <dbReference type="NCBI Taxonomy" id="146911"/>
    <lineage>
        <taxon>Eukaryota</taxon>
        <taxon>Metazoa</taxon>
        <taxon>Chordata</taxon>
        <taxon>Craniata</taxon>
        <taxon>Vertebrata</taxon>
        <taxon>Euteleostomi</taxon>
        <taxon>Lepidosauria</taxon>
        <taxon>Squamata</taxon>
        <taxon>Bifurcata</taxon>
        <taxon>Gekkota</taxon>
        <taxon>Gekkonidae</taxon>
        <taxon>Gekkoninae</taxon>
        <taxon>Gekko</taxon>
    </lineage>
</organism>
<name>A0ABM1JWQ1_GEKJA</name>
<dbReference type="SUPFAM" id="SSF48452">
    <property type="entry name" value="TPR-like"/>
    <property type="match status" value="2"/>
</dbReference>
<dbReference type="Pfam" id="PF13414">
    <property type="entry name" value="TPR_11"/>
    <property type="match status" value="1"/>
</dbReference>
<evidence type="ECO:0000313" key="3">
    <source>
        <dbReference type="Proteomes" id="UP000694871"/>
    </source>
</evidence>
<evidence type="ECO:0000256" key="2">
    <source>
        <dbReference type="SAM" id="MobiDB-lite"/>
    </source>
</evidence>
<dbReference type="PANTHER" id="PTHR45153:SF1">
    <property type="entry name" value="TETRATRICOPEPTIDE REPEAT PROTEIN 16"/>
    <property type="match status" value="1"/>
</dbReference>
<proteinExistence type="predicted"/>
<feature type="region of interest" description="Disordered" evidence="2">
    <location>
        <begin position="544"/>
        <end position="565"/>
    </location>
</feature>
<dbReference type="PROSITE" id="PS50005">
    <property type="entry name" value="TPR"/>
    <property type="match status" value="4"/>
</dbReference>